<organism evidence="1 2">
    <name type="scientific">Streptomyces phage MeganTheeKilla</name>
    <dbReference type="NCBI Taxonomy" id="2801897"/>
    <lineage>
        <taxon>Viruses</taxon>
        <taxon>Duplodnaviria</taxon>
        <taxon>Heunggongvirae</taxon>
        <taxon>Uroviricota</taxon>
        <taxon>Caudoviricetes</taxon>
        <taxon>Stanwilliamsviridae</taxon>
        <taxon>Loccivirinae</taxon>
        <taxon>Gilsonvirus</taxon>
        <taxon>Gilsonvirus gilson</taxon>
    </lineage>
</organism>
<dbReference type="InterPro" id="IPR008979">
    <property type="entry name" value="Galactose-bd-like_sf"/>
</dbReference>
<evidence type="ECO:0000313" key="1">
    <source>
        <dbReference type="EMBL" id="QQV92409.1"/>
    </source>
</evidence>
<dbReference type="Proteomes" id="UP000596355">
    <property type="component" value="Segment"/>
</dbReference>
<name>A0A7U0GC16_9CAUD</name>
<accession>A0A7U0GC16</accession>
<reference evidence="1 2" key="1">
    <citation type="submission" date="2021-01" db="EMBL/GenBank/DDBJ databases">
        <authorList>
            <person name="Olabode J."/>
            <person name="Purtell M.C."/>
            <person name="Talati K."/>
            <person name="Shaffer C.D."/>
            <person name="Weston-Hafer K.A."/>
            <person name="Garlena R.A."/>
            <person name="Russell D.A."/>
            <person name="Pope W.H."/>
            <person name="Jacobs-Sera D."/>
            <person name="Hatfull G.F."/>
        </authorList>
    </citation>
    <scope>NUCLEOTIDE SEQUENCE [LARGE SCALE GENOMIC DNA]</scope>
</reference>
<dbReference type="EMBL" id="MW435853">
    <property type="protein sequence ID" value="QQV92409.1"/>
    <property type="molecule type" value="Genomic_DNA"/>
</dbReference>
<protein>
    <submittedName>
        <fullName evidence="1">Minor tail protein</fullName>
    </submittedName>
</protein>
<sequence length="1066" mass="120379">MQSSTSFLQNALKQGEDLRPSVRVIAEWNHNRYTTVTTVDNYQYPEKDNGYDLDMYPIETIIDPVRPTAGLLKARAGEGAVVQGYADTVRGYRTYTADPDAKYKYWTGPAQANTTPYSGGGYTLPEPVRPHIVYASPVVTNKIYICVENSWARPQKYDIQITTNGTTWTTVASDIVTNDKGQVVLYLQDNNTWTTTKNLKNGMSIRGIKLDVKSMNRNNSWFNLIELGARLEKDLSDRVIDFSVNNEMGDIDFITPIGNVSSNTANVSLSNIDGIFNYDNSSSPYKGLIDANTKFTIDFGIDVSNWGGTGIEYIRVATMYAEVWGGGEEQIEVSLKDASKFLQEVKPLPELMQDVTIGMAIWRMLDSVGFIDYEYTRSAEVASNKIPFFWTDDEKTVWDNIQDLCKVTQSAVYFDEHGILQIKTRDSAFNKSAPVSWTFDYAQNGTKLPDIVDLDVGSSYEANKVTVKYQTTTLAQDSQGRPISEVIWQPDDTITLRSSALTTAMTKTDTRFWIDKKDVTSWPYEGMMNIRGELIRYKGKGYRYYPKGGSYTGNVENDTVFKVIYSSDEKLQIDNELSSEFHGWRNYFTGYIRVEERGYDKTAPTDHPLIQNVWLTNGSYFGLTGGTQKLWNGGTKFMPTDSKLRLQSTGKKAGGNHWYTARRGAWTGESPKFIGTRMMFPSNPKGKHTAAGIWVWGNTAQNNMYGIDIKCTKNIDRKTHNEVRVIKRVGGKVYNIGGKGATVAIDYNKWYDIDVVVTSTARFTVYINGVKVLNVMDGADGNGDDLPISGRAGLYVRGDCVADFEYFYMMADGGIQETDLDNSSYLDLIRGGYYSNQYYRDFVTRTRVVQKRRGKKTVKQEVWYDQRYFDEFGQQVHEYRPYDITFDKKPVLYSSLYVSNDSQVVIDEYVHNPFGAHFIIANASRVNSVVNGEDTLTYGADNPVDQKIMITGRTIQQAEAKDYEVKNEQAIRARGEISLEFSSDWIQSESAAKALGDWIVANWSQPCDEIEMEVFGNPLIQIGDVIAVNYPPKNMTASTHKYFVIGVDQSWDNGLTTNLSLRRARI</sequence>
<evidence type="ECO:0000313" key="2">
    <source>
        <dbReference type="Proteomes" id="UP000596355"/>
    </source>
</evidence>
<dbReference type="Gene3D" id="2.60.120.260">
    <property type="entry name" value="Galactose-binding domain-like"/>
    <property type="match status" value="1"/>
</dbReference>
<dbReference type="Gene3D" id="2.60.120.560">
    <property type="entry name" value="Exo-inulinase, domain 1"/>
    <property type="match status" value="1"/>
</dbReference>
<dbReference type="SUPFAM" id="SSF49785">
    <property type="entry name" value="Galactose-binding domain-like"/>
    <property type="match status" value="1"/>
</dbReference>
<gene>
    <name evidence="1" type="primary">40</name>
    <name evidence="1" type="ORF">SEA_MEGANTHEEKILLA_40</name>
</gene>
<proteinExistence type="predicted"/>